<keyword evidence="2" id="KW-1185">Reference proteome</keyword>
<name>I8TD27_9GAMM</name>
<evidence type="ECO:0000313" key="2">
    <source>
        <dbReference type="Proteomes" id="UP000003704"/>
    </source>
</evidence>
<organism evidence="1 2">
    <name type="scientific">Hydrocarboniphaga effusa AP103</name>
    <dbReference type="NCBI Taxonomy" id="1172194"/>
    <lineage>
        <taxon>Bacteria</taxon>
        <taxon>Pseudomonadati</taxon>
        <taxon>Pseudomonadota</taxon>
        <taxon>Gammaproteobacteria</taxon>
        <taxon>Nevskiales</taxon>
        <taxon>Nevskiaceae</taxon>
        <taxon>Hydrocarboniphaga</taxon>
    </lineage>
</organism>
<protein>
    <submittedName>
        <fullName evidence="1">Uncharacterized protein</fullName>
    </submittedName>
</protein>
<dbReference type="AlphaFoldDB" id="I8TD27"/>
<dbReference type="Proteomes" id="UP000003704">
    <property type="component" value="Unassembled WGS sequence"/>
</dbReference>
<evidence type="ECO:0000313" key="1">
    <source>
        <dbReference type="EMBL" id="EIT71885.1"/>
    </source>
</evidence>
<reference evidence="1 2" key="1">
    <citation type="journal article" date="2012" name="J. Bacteriol.">
        <title>Genome Sequence of n-Alkane-Degrading Hydrocarboniphaga effusa Strain AP103T (ATCC BAA-332T).</title>
        <authorList>
            <person name="Chang H.K."/>
            <person name="Zylstra G.J."/>
            <person name="Chae J.C."/>
        </authorList>
    </citation>
    <scope>NUCLEOTIDE SEQUENCE [LARGE SCALE GENOMIC DNA]</scope>
    <source>
        <strain evidence="1 2">AP103</strain>
    </source>
</reference>
<comment type="caution">
    <text evidence="1">The sequence shown here is derived from an EMBL/GenBank/DDBJ whole genome shotgun (WGS) entry which is preliminary data.</text>
</comment>
<gene>
    <name evidence="1" type="ORF">WQQ_20220</name>
</gene>
<proteinExistence type="predicted"/>
<dbReference type="EMBL" id="AKGD01000001">
    <property type="protein sequence ID" value="EIT71885.1"/>
    <property type="molecule type" value="Genomic_DNA"/>
</dbReference>
<sequence>MFDAGHFQPANPDFAFEVGLGVVSRLLRAKPAVIEMGKLSVKAVRESFRGGSAMQYS</sequence>
<accession>I8TD27</accession>